<dbReference type="Proteomes" id="UP000237056">
    <property type="component" value="Unassembled WGS sequence"/>
</dbReference>
<dbReference type="EMBL" id="PQNY01000020">
    <property type="protein sequence ID" value="POS00842.1"/>
    <property type="molecule type" value="Genomic_DNA"/>
</dbReference>
<evidence type="ECO:0000313" key="3">
    <source>
        <dbReference type="Proteomes" id="UP000237056"/>
    </source>
</evidence>
<dbReference type="AlphaFoldDB" id="A0A2S4N522"/>
<organism evidence="2 3">
    <name type="scientific">Flavobacterium croceum DSM 17960</name>
    <dbReference type="NCBI Taxonomy" id="1121886"/>
    <lineage>
        <taxon>Bacteria</taxon>
        <taxon>Pseudomonadati</taxon>
        <taxon>Bacteroidota</taxon>
        <taxon>Flavobacteriia</taxon>
        <taxon>Flavobacteriales</taxon>
        <taxon>Flavobacteriaceae</taxon>
        <taxon>Flavobacterium</taxon>
    </lineage>
</organism>
<dbReference type="OrthoDB" id="2582440at2"/>
<comment type="caution">
    <text evidence="2">The sequence shown here is derived from an EMBL/GenBank/DDBJ whole genome shotgun (WGS) entry which is preliminary data.</text>
</comment>
<reference evidence="2 3" key="1">
    <citation type="submission" date="2018-01" db="EMBL/GenBank/DDBJ databases">
        <title>Genomic Encyclopedia of Type Strains, Phase I: the one thousand microbial genomes (KMG-I) project.</title>
        <authorList>
            <person name="Goeker M."/>
        </authorList>
    </citation>
    <scope>NUCLEOTIDE SEQUENCE [LARGE SCALE GENOMIC DNA]</scope>
    <source>
        <strain evidence="2 3">DSM 17960</strain>
    </source>
</reference>
<accession>A0A2S4N522</accession>
<gene>
    <name evidence="2" type="ORF">Q361_12032</name>
</gene>
<proteinExistence type="predicted"/>
<keyword evidence="1" id="KW-0732">Signal</keyword>
<protein>
    <submittedName>
        <fullName evidence="2">Putative secreted protein (Por secretion system target)</fullName>
    </submittedName>
</protein>
<dbReference type="InterPro" id="IPR026444">
    <property type="entry name" value="Secre_tail"/>
</dbReference>
<keyword evidence="3" id="KW-1185">Reference proteome</keyword>
<dbReference type="RefSeq" id="WP_103726978.1">
    <property type="nucleotide sequence ID" value="NZ_PQNY01000020.1"/>
</dbReference>
<name>A0A2S4N522_9FLAO</name>
<evidence type="ECO:0000256" key="1">
    <source>
        <dbReference type="ARBA" id="ARBA00022729"/>
    </source>
</evidence>
<evidence type="ECO:0000313" key="2">
    <source>
        <dbReference type="EMBL" id="POS00842.1"/>
    </source>
</evidence>
<dbReference type="NCBIfam" id="TIGR04183">
    <property type="entry name" value="Por_Secre_tail"/>
    <property type="match status" value="1"/>
</dbReference>
<sequence length="612" mass="66556">MKKETKCYQLLLTVSMLFVINNIAFSQLYVSPNKSIYNKGSLLYVAKDINLDSGSVLYLRNEGQLLQGGTGSFANSGTGKLSVFQEGTSNNYIYNFWCSPVGGTSTSSGNDKFGITMLGVPSSNTATNPANILPMTNHNGTCSTASVSIAPYWIWKYINSDIYDLDNGGWISVFSATDINAGEGFTMKGTSGSDATNVGEATVNNPYSVSPVVASAQRYDFRGRPNNGTITVPVANNKMTLTGNPYPSALNVNAFLLDSGNIACNATAYYWEQDKTIPSHVLTDYRGGYGTYVPGTLASTGVYTSAYMYAYNADGTINTSITAPQSGLAIERKYAPIGQGFLIKGTSLGSSVSIKNAHREFYKEAGALSEFYKSTSATSATNTSSILSHIKINTTINNQSIRQVALIFDDNATDGVDRGFDGLSPDDDLFANDAYFWLNNQNFVIQGVKFNEDKQVAFGIKASGNTTFKISLVDVVNFNVNQNIFVFDSLTNIYHNLLESDFEITLPQGVYNDRFKITFKKNSNVSNSGAEATLSISQNNKTQMATIFNVSELNLQSINVFDITGKITYQKESIGDFSSFSFSTLNFSEGVYIIAAEDANHKKFTKKIIVKK</sequence>